<dbReference type="SUPFAM" id="SSF47090">
    <property type="entry name" value="PGBD-like"/>
    <property type="match status" value="1"/>
</dbReference>
<evidence type="ECO:0000256" key="5">
    <source>
        <dbReference type="ARBA" id="ARBA00022984"/>
    </source>
</evidence>
<gene>
    <name evidence="9" type="ORF">ABUH87_16355</name>
</gene>
<evidence type="ECO:0000256" key="6">
    <source>
        <dbReference type="ARBA" id="ARBA00023316"/>
    </source>
</evidence>
<dbReference type="Pfam" id="PF03734">
    <property type="entry name" value="YkuD"/>
    <property type="match status" value="1"/>
</dbReference>
<accession>A0ABV3RFY8</accession>
<evidence type="ECO:0000313" key="9">
    <source>
        <dbReference type="EMBL" id="MEW9856708.1"/>
    </source>
</evidence>
<dbReference type="Gene3D" id="1.10.101.10">
    <property type="entry name" value="PGBD-like superfamily/PGBD"/>
    <property type="match status" value="1"/>
</dbReference>
<comment type="pathway">
    <text evidence="1 7">Cell wall biogenesis; peptidoglycan biosynthesis.</text>
</comment>
<comment type="caution">
    <text evidence="9">The sequence shown here is derived from an EMBL/GenBank/DDBJ whole genome shotgun (WGS) entry which is preliminary data.</text>
</comment>
<dbReference type="PANTHER" id="PTHR41533:SF2">
    <property type="entry name" value="BLR7131 PROTEIN"/>
    <property type="match status" value="1"/>
</dbReference>
<evidence type="ECO:0000256" key="4">
    <source>
        <dbReference type="ARBA" id="ARBA00022960"/>
    </source>
</evidence>
<keyword evidence="10" id="KW-1185">Reference proteome</keyword>
<feature type="active site" description="Nucleophile" evidence="7">
    <location>
        <position position="381"/>
    </location>
</feature>
<evidence type="ECO:0000259" key="8">
    <source>
        <dbReference type="PROSITE" id="PS52029"/>
    </source>
</evidence>
<proteinExistence type="inferred from homology"/>
<dbReference type="InterPro" id="IPR052905">
    <property type="entry name" value="LD-transpeptidase_YkuD-like"/>
</dbReference>
<dbReference type="InterPro" id="IPR002477">
    <property type="entry name" value="Peptidoglycan-bd-like"/>
</dbReference>
<dbReference type="PROSITE" id="PS52029">
    <property type="entry name" value="LD_TPASE"/>
    <property type="match status" value="1"/>
</dbReference>
<evidence type="ECO:0000256" key="3">
    <source>
        <dbReference type="ARBA" id="ARBA00022679"/>
    </source>
</evidence>
<keyword evidence="5 7" id="KW-0573">Peptidoglycan synthesis</keyword>
<dbReference type="Proteomes" id="UP001556118">
    <property type="component" value="Unassembled WGS sequence"/>
</dbReference>
<evidence type="ECO:0000256" key="1">
    <source>
        <dbReference type="ARBA" id="ARBA00004752"/>
    </source>
</evidence>
<dbReference type="InterPro" id="IPR036366">
    <property type="entry name" value="PGBDSf"/>
</dbReference>
<evidence type="ECO:0000256" key="7">
    <source>
        <dbReference type="PROSITE-ProRule" id="PRU01373"/>
    </source>
</evidence>
<keyword evidence="6 7" id="KW-0961">Cell wall biogenesis/degradation</keyword>
<protein>
    <submittedName>
        <fullName evidence="9">L,D-transpeptidase family protein</fullName>
    </submittedName>
</protein>
<dbReference type="RefSeq" id="WP_367775189.1">
    <property type="nucleotide sequence ID" value="NZ_JBFNXR010000053.1"/>
</dbReference>
<evidence type="ECO:0000256" key="2">
    <source>
        <dbReference type="ARBA" id="ARBA00005992"/>
    </source>
</evidence>
<name>A0ABV3RFY8_9SPHN</name>
<dbReference type="EMBL" id="JBFNXR010000053">
    <property type="protein sequence ID" value="MEW9856708.1"/>
    <property type="molecule type" value="Genomic_DNA"/>
</dbReference>
<keyword evidence="4 7" id="KW-0133">Cell shape</keyword>
<reference evidence="9 10" key="1">
    <citation type="submission" date="2024-06" db="EMBL/GenBank/DDBJ databases">
        <title>Novosphingobium rhizovicinus M1R2S20.</title>
        <authorList>
            <person name="Sun J.-Q."/>
        </authorList>
    </citation>
    <scope>NUCLEOTIDE SEQUENCE [LARGE SCALE GENOMIC DNA]</scope>
    <source>
        <strain evidence="9 10">M1R2S20</strain>
    </source>
</reference>
<dbReference type="CDD" id="cd16913">
    <property type="entry name" value="YkuD_like"/>
    <property type="match status" value="1"/>
</dbReference>
<dbReference type="InterPro" id="IPR038063">
    <property type="entry name" value="Transpep_catalytic_dom"/>
</dbReference>
<dbReference type="InterPro" id="IPR005490">
    <property type="entry name" value="LD_TPept_cat_dom"/>
</dbReference>
<dbReference type="Gene3D" id="2.40.440.10">
    <property type="entry name" value="L,D-transpeptidase catalytic domain-like"/>
    <property type="match status" value="1"/>
</dbReference>
<keyword evidence="3" id="KW-0808">Transferase</keyword>
<sequence length="454" mass="49007">MPSQGRYKKVTMRLGATVMLAALSGLAVIPVRLLPSETRAAVGTGGDDAQVAGPAQVAIARSEPGSPQAVVAPAIQYLDPSLAPDGAIGRATGRSDAQSVLSHEETSVHNPIYASMLAGLRVYREVWSRLPQLQVPATAALHAGSSGPAVNVLRRRLGVQAADNTPFSVALEEKVRAFQRVHALPPTGVADGATIAALNRGSAHYEAIILANLERARWLPREMGDKFVLVNTAAARLIGYEHDAPALEMKVALGSSKRPTPALADKIETIVLDPSWYVPPHLVQSIIAPKVLEKGLAYLNENGFVVLSDWSDTAVEADPSSVDWRAVRDGRAYARVRQKPGPANPMGDTKFMFPNRLGIYLHDTPNHAVFAKEDRYVSNGCVRVEKAAELARFLVGEPMPADGSEMSREIVLKGPVPVITAHFTFWWDGHNPTFHKDVYGRDHPLIAKLELSRP</sequence>
<evidence type="ECO:0000313" key="10">
    <source>
        <dbReference type="Proteomes" id="UP001556118"/>
    </source>
</evidence>
<feature type="active site" description="Proton donor/acceptor" evidence="7">
    <location>
        <position position="362"/>
    </location>
</feature>
<comment type="similarity">
    <text evidence="2">Belongs to the YkuD family.</text>
</comment>
<dbReference type="PANTHER" id="PTHR41533">
    <property type="entry name" value="L,D-TRANSPEPTIDASE HI_1667-RELATED"/>
    <property type="match status" value="1"/>
</dbReference>
<dbReference type="Pfam" id="PF01471">
    <property type="entry name" value="PG_binding_1"/>
    <property type="match status" value="1"/>
</dbReference>
<dbReference type="SUPFAM" id="SSF141523">
    <property type="entry name" value="L,D-transpeptidase catalytic domain-like"/>
    <property type="match status" value="1"/>
</dbReference>
<feature type="domain" description="L,D-TPase catalytic" evidence="8">
    <location>
        <begin position="226"/>
        <end position="402"/>
    </location>
</feature>
<organism evidence="9 10">
    <name type="scientific">Novosphingobium rhizovicinum</name>
    <dbReference type="NCBI Taxonomy" id="3228928"/>
    <lineage>
        <taxon>Bacteria</taxon>
        <taxon>Pseudomonadati</taxon>
        <taxon>Pseudomonadota</taxon>
        <taxon>Alphaproteobacteria</taxon>
        <taxon>Sphingomonadales</taxon>
        <taxon>Sphingomonadaceae</taxon>
        <taxon>Novosphingobium</taxon>
    </lineage>
</organism>
<dbReference type="InterPro" id="IPR036365">
    <property type="entry name" value="PGBD-like_sf"/>
</dbReference>